<proteinExistence type="predicted"/>
<evidence type="ECO:0000259" key="1">
    <source>
        <dbReference type="Pfam" id="PF09899"/>
    </source>
</evidence>
<dbReference type="AlphaFoldDB" id="A0A9D7HSM4"/>
<dbReference type="EMBL" id="JADJEV010000004">
    <property type="protein sequence ID" value="MBK6974756.1"/>
    <property type="molecule type" value="Genomic_DNA"/>
</dbReference>
<reference evidence="2" key="1">
    <citation type="submission" date="2020-10" db="EMBL/GenBank/DDBJ databases">
        <title>Connecting structure to function with the recovery of over 1000 high-quality activated sludge metagenome-assembled genomes encoding full-length rRNA genes using long-read sequencing.</title>
        <authorList>
            <person name="Singleton C.M."/>
            <person name="Petriglieri F."/>
            <person name="Kristensen J.M."/>
            <person name="Kirkegaard R.H."/>
            <person name="Michaelsen T.Y."/>
            <person name="Andersen M.H."/>
            <person name="Karst S.M."/>
            <person name="Dueholm M.S."/>
            <person name="Nielsen P.H."/>
            <person name="Albertsen M."/>
        </authorList>
    </citation>
    <scope>NUCLEOTIDE SEQUENCE</scope>
    <source>
        <strain evidence="2">Bjer_18-Q3-R1-45_BAT3C.347</strain>
    </source>
</reference>
<evidence type="ECO:0000313" key="3">
    <source>
        <dbReference type="Proteomes" id="UP000807785"/>
    </source>
</evidence>
<name>A0A9D7HSM4_9PROT</name>
<accession>A0A9D7HSM4</accession>
<dbReference type="InterPro" id="IPR018667">
    <property type="entry name" value="DUF2126"/>
</dbReference>
<comment type="caution">
    <text evidence="2">The sequence shown here is derived from an EMBL/GenBank/DDBJ whole genome shotgun (WGS) entry which is preliminary data.</text>
</comment>
<dbReference type="Pfam" id="PF09899">
    <property type="entry name" value="DUF2126"/>
    <property type="match status" value="1"/>
</dbReference>
<protein>
    <submittedName>
        <fullName evidence="2">Transglutaminase family protein</fullName>
    </submittedName>
</protein>
<evidence type="ECO:0000313" key="2">
    <source>
        <dbReference type="EMBL" id="MBK6974756.1"/>
    </source>
</evidence>
<organism evidence="2 3">
    <name type="scientific">Candidatus Methylophosphatis roskildensis</name>
    <dbReference type="NCBI Taxonomy" id="2899263"/>
    <lineage>
        <taxon>Bacteria</taxon>
        <taxon>Pseudomonadati</taxon>
        <taxon>Pseudomonadota</taxon>
        <taxon>Betaproteobacteria</taxon>
        <taxon>Nitrosomonadales</taxon>
        <taxon>Sterolibacteriaceae</taxon>
        <taxon>Candidatus Methylophosphatis</taxon>
    </lineage>
</organism>
<feature type="domain" description="DUF2126" evidence="1">
    <location>
        <begin position="199"/>
        <end position="695"/>
    </location>
</feature>
<sequence length="697" mass="76659">MSAPPCEEADFDAAVRAHDQALAKGGFDIWVGAEPTFTDRFSDHVQWISAALGDDKLVRAERLLLRLASETPGAALMRSVGRRYPGEDMPRWSLGLLACRDGSAIWNGPPDPLLVTSNLPPPDLAQFQAGILTAAKAHGFEAEPVESTGDDDLRLLLHERQTPAPGVHDELAAESGRHDELSDEGLYLFVLRGQVTPVGEVLRLELPALGDVSRLRRVLALIAAAAQSAQLPTLILAGYPPPVDADIAWTTITPDPAVIEINSAPFPDCARLLRFSRGLFAAAAIERLAPYRLHFNGEVGDSGGAGQITLGGPAPLGSPFFVYPNTLPGWIRYVNHHPALSYFFAHDYIGAFGQSVRIDERDREHFDELGLALHLLAAEDRPEPELIWRALSPFLADISGNTHRADLNIEKLWNPYLPNRGQLGLLEFRGLRMADSPERLVSVAALLRAVTARLAVVPFDEELTHWGAQLHDRFALPFCLRQDLRAIFEDLEQAGVGLAAALRNVLLDDEYRVLGRVAFDTVELTVKRALEFWPLVGDAATQDQGTSRLVDASTARVELCVQPLPGHADRDFDGWAIATEGGELPLRCTSDETRPARLFGLRYRRFVPSIGLHPTLPAHGPITLLLWHPRRRNACRITLHEWRPDQKAYDGLPEDAMAARARRRARIVAENVPPPDPAPPPAPAHALTPWCLDLRRL</sequence>
<dbReference type="Proteomes" id="UP000807785">
    <property type="component" value="Unassembled WGS sequence"/>
</dbReference>
<gene>
    <name evidence="2" type="ORF">IPH26_18075</name>
</gene>